<evidence type="ECO:0000256" key="1">
    <source>
        <dbReference type="ARBA" id="ARBA00022512"/>
    </source>
</evidence>
<feature type="compositionally biased region" description="Basic and acidic residues" evidence="5">
    <location>
        <begin position="52"/>
        <end position="64"/>
    </location>
</feature>
<dbReference type="InterPro" id="IPR019931">
    <property type="entry name" value="LPXTG_anchor"/>
</dbReference>
<feature type="compositionally biased region" description="Basic residues" evidence="5">
    <location>
        <begin position="577"/>
        <end position="586"/>
    </location>
</feature>
<evidence type="ECO:0000313" key="8">
    <source>
        <dbReference type="EMBL" id="KRM06820.1"/>
    </source>
</evidence>
<feature type="region of interest" description="Disordered" evidence="5">
    <location>
        <begin position="628"/>
        <end position="662"/>
    </location>
</feature>
<keyword evidence="6" id="KW-0812">Transmembrane</keyword>
<sequence length="691" mass="75360">MRRKDNKLTFSIRKLTIGAVSVMFGALIFGVSTTQVHADEINGSEQAQTEEAQQKQDDVAKSDAGDAQNQNAETQTKNTDTTKVTKTETPAQPAQFKVTKTEETNTLDLTKTNEEEKSISAAEMGASLARDIDPVNINDWDYSNLADGNVEVSRKNGVTYVGDIVVPNTADLIKAGKITVINGKAYVDTETLHHLTTTRGVKSITISKNDGSKLYVKPGSDGKASLHYAFANFDGSYTPNPDLQKLDVGALDTSNVTNMAQMIELNTNLTEIDGLENWNTSNVIDMTNAFWGNPKLTSEDFSGLSNWDTSNVTSLFAAFHSDAGLTNLDFLKNWKTSRVTDMLAAFMYNSNLTDVSGIAGWDVSNVNRFDSMFLYDDKLQLADLNNWEIKDSATTNTMFYPRDTSKSTPLLVIVKSGAENINKGNKVFGADNYKHYLYKVEVNGQIIEAVPAKAFNSAEEAVTEIQNHLNEIATSRNLNRAGYTLSWQPENQYGNTAAYQLYIAKWTANTPSEPDTSVTSVTPVQPTNAPVEPDTSVTPVTPVQPTNAPVEPDTSVTPVTPVRPTNTPVETEDKPGKSKNNKKNKNNTKTVKPHAEKKVIRHDNKFVPAAAVKNTKAVNPQPVVLNTKQNNTHPEAAVSPSKPQDVGLANKKQNQKALPQTGAKESTGILGFLLAGLGLFGFAADRKRKNN</sequence>
<dbReference type="Pfam" id="PF03382">
    <property type="entry name" value="DUF285"/>
    <property type="match status" value="2"/>
</dbReference>
<evidence type="ECO:0000256" key="3">
    <source>
        <dbReference type="ARBA" id="ARBA00022729"/>
    </source>
</evidence>
<feature type="compositionally biased region" description="Low complexity" evidence="5">
    <location>
        <begin position="512"/>
        <end position="569"/>
    </location>
</feature>
<evidence type="ECO:0000256" key="2">
    <source>
        <dbReference type="ARBA" id="ARBA00022525"/>
    </source>
</evidence>
<dbReference type="AlphaFoldDB" id="A0A0R1VTU5"/>
<dbReference type="Proteomes" id="UP000051307">
    <property type="component" value="Unassembled WGS sequence"/>
</dbReference>
<feature type="domain" description="Gram-positive cocci surface proteins LPxTG" evidence="7">
    <location>
        <begin position="658"/>
        <end position="691"/>
    </location>
</feature>
<dbReference type="PROSITE" id="PS50847">
    <property type="entry name" value="GRAM_POS_ANCHORING"/>
    <property type="match status" value="1"/>
</dbReference>
<dbReference type="NCBIfam" id="TIGR01168">
    <property type="entry name" value="YSIRK_signal"/>
    <property type="match status" value="1"/>
</dbReference>
<dbReference type="RefSeq" id="WP_025015231.1">
    <property type="nucleotide sequence ID" value="NZ_AZFU01000003.1"/>
</dbReference>
<feature type="region of interest" description="Disordered" evidence="5">
    <location>
        <begin position="512"/>
        <end position="595"/>
    </location>
</feature>
<keyword evidence="3" id="KW-0732">Signal</keyword>
<feature type="transmembrane region" description="Helical" evidence="6">
    <location>
        <begin position="666"/>
        <end position="684"/>
    </location>
</feature>
<feature type="region of interest" description="Disordered" evidence="5">
    <location>
        <begin position="45"/>
        <end position="105"/>
    </location>
</feature>
<dbReference type="PATRIC" id="fig|1423767.3.peg.1542"/>
<keyword evidence="6" id="KW-0472">Membrane</keyword>
<comment type="caution">
    <text evidence="8">The sequence shown here is derived from an EMBL/GenBank/DDBJ whole genome shotgun (WGS) entry which is preliminary data.</text>
</comment>
<evidence type="ECO:0000256" key="6">
    <source>
        <dbReference type="SAM" id="Phobius"/>
    </source>
</evidence>
<keyword evidence="4" id="KW-0572">Peptidoglycan-anchor</keyword>
<dbReference type="InterPro" id="IPR005877">
    <property type="entry name" value="YSIRK_signal_dom"/>
</dbReference>
<dbReference type="Gene3D" id="3.80.10.10">
    <property type="entry name" value="Ribonuclease Inhibitor"/>
    <property type="match status" value="1"/>
</dbReference>
<dbReference type="NCBIfam" id="TIGR01167">
    <property type="entry name" value="LPXTG_anchor"/>
    <property type="match status" value="1"/>
</dbReference>
<keyword evidence="6" id="KW-1133">Transmembrane helix</keyword>
<evidence type="ECO:0000256" key="5">
    <source>
        <dbReference type="SAM" id="MobiDB-lite"/>
    </source>
</evidence>
<dbReference type="NCBIfam" id="TIGR02167">
    <property type="entry name" value="Liste_lipo_26"/>
    <property type="match status" value="3"/>
</dbReference>
<organism evidence="8 9">
    <name type="scientific">Lactobacillus kitasatonis DSM 16761 = JCM 1039</name>
    <dbReference type="NCBI Taxonomy" id="1423767"/>
    <lineage>
        <taxon>Bacteria</taxon>
        <taxon>Bacillati</taxon>
        <taxon>Bacillota</taxon>
        <taxon>Bacilli</taxon>
        <taxon>Lactobacillales</taxon>
        <taxon>Lactobacillaceae</taxon>
        <taxon>Lactobacillus</taxon>
    </lineage>
</organism>
<proteinExistence type="predicted"/>
<name>A0A0R1VTU5_9LACO</name>
<accession>A0A0R1VTU5</accession>
<gene>
    <name evidence="8" type="ORF">FC59_GL001485</name>
</gene>
<dbReference type="eggNOG" id="COG4886">
    <property type="taxonomic scope" value="Bacteria"/>
</dbReference>
<dbReference type="InterPro" id="IPR005046">
    <property type="entry name" value="DUF285"/>
</dbReference>
<dbReference type="InterPro" id="IPR011889">
    <property type="entry name" value="Liste_lipo_26"/>
</dbReference>
<dbReference type="EMBL" id="AZFU01000003">
    <property type="protein sequence ID" value="KRM06820.1"/>
    <property type="molecule type" value="Genomic_DNA"/>
</dbReference>
<feature type="compositionally biased region" description="Low complexity" evidence="5">
    <location>
        <begin position="74"/>
        <end position="89"/>
    </location>
</feature>
<evidence type="ECO:0000313" key="9">
    <source>
        <dbReference type="Proteomes" id="UP000051307"/>
    </source>
</evidence>
<dbReference type="Pfam" id="PF00746">
    <property type="entry name" value="Gram_pos_anchor"/>
    <property type="match status" value="1"/>
</dbReference>
<evidence type="ECO:0000259" key="7">
    <source>
        <dbReference type="PROSITE" id="PS50847"/>
    </source>
</evidence>
<reference evidence="8 9" key="1">
    <citation type="journal article" date="2015" name="Genome Announc.">
        <title>Expanding the biotechnology potential of lactobacilli through comparative genomics of 213 strains and associated genera.</title>
        <authorList>
            <person name="Sun Z."/>
            <person name="Harris H.M."/>
            <person name="McCann A."/>
            <person name="Guo C."/>
            <person name="Argimon S."/>
            <person name="Zhang W."/>
            <person name="Yang X."/>
            <person name="Jeffery I.B."/>
            <person name="Cooney J.C."/>
            <person name="Kagawa T.F."/>
            <person name="Liu W."/>
            <person name="Song Y."/>
            <person name="Salvetti E."/>
            <person name="Wrobel A."/>
            <person name="Rasinkangas P."/>
            <person name="Parkhill J."/>
            <person name="Rea M.C."/>
            <person name="O'Sullivan O."/>
            <person name="Ritari J."/>
            <person name="Douillard F.P."/>
            <person name="Paul Ross R."/>
            <person name="Yang R."/>
            <person name="Briner A.E."/>
            <person name="Felis G.E."/>
            <person name="de Vos W.M."/>
            <person name="Barrangou R."/>
            <person name="Klaenhammer T.R."/>
            <person name="Caufield P.W."/>
            <person name="Cui Y."/>
            <person name="Zhang H."/>
            <person name="O'Toole P.W."/>
        </authorList>
    </citation>
    <scope>NUCLEOTIDE SEQUENCE [LARGE SCALE GENOMIC DNA]</scope>
    <source>
        <strain evidence="8 9">DSM 16761</strain>
    </source>
</reference>
<dbReference type="InterPro" id="IPR032675">
    <property type="entry name" value="LRR_dom_sf"/>
</dbReference>
<evidence type="ECO:0000256" key="4">
    <source>
        <dbReference type="ARBA" id="ARBA00023088"/>
    </source>
</evidence>
<keyword evidence="1" id="KW-0134">Cell wall</keyword>
<protein>
    <recommendedName>
        <fullName evidence="7">Gram-positive cocci surface proteins LPxTG domain-containing protein</fullName>
    </recommendedName>
</protein>
<keyword evidence="2" id="KW-0964">Secreted</keyword>
<dbReference type="Pfam" id="PF04650">
    <property type="entry name" value="YSIRK_signal"/>
    <property type="match status" value="1"/>
</dbReference>